<dbReference type="SUPFAM" id="SSF56801">
    <property type="entry name" value="Acetyl-CoA synthetase-like"/>
    <property type="match status" value="1"/>
</dbReference>
<dbReference type="InterPro" id="IPR042099">
    <property type="entry name" value="ANL_N_sf"/>
</dbReference>
<dbReference type="InterPro" id="IPR045851">
    <property type="entry name" value="AMP-bd_C_sf"/>
</dbReference>
<feature type="domain" description="AMP-binding enzyme C-terminal" evidence="6">
    <location>
        <begin position="454"/>
        <end position="531"/>
    </location>
</feature>
<dbReference type="GO" id="GO:0016405">
    <property type="term" value="F:CoA-ligase activity"/>
    <property type="evidence" value="ECO:0007669"/>
    <property type="project" value="UniProtKB-ARBA"/>
</dbReference>
<dbReference type="EMBL" id="RKHY01000001">
    <property type="protein sequence ID" value="ROS43359.1"/>
    <property type="molecule type" value="Genomic_DNA"/>
</dbReference>
<comment type="similarity">
    <text evidence="1">Belongs to the ATP-dependent AMP-binding enzyme family.</text>
</comment>
<evidence type="ECO:0000256" key="3">
    <source>
        <dbReference type="ARBA" id="ARBA00022741"/>
    </source>
</evidence>
<dbReference type="GO" id="GO:0004321">
    <property type="term" value="F:fatty-acyl-CoA synthase activity"/>
    <property type="evidence" value="ECO:0007669"/>
    <property type="project" value="TreeGrafter"/>
</dbReference>
<organism evidence="7 8">
    <name type="scientific">Amycolatopsis thermoflava</name>
    <dbReference type="NCBI Taxonomy" id="84480"/>
    <lineage>
        <taxon>Bacteria</taxon>
        <taxon>Bacillati</taxon>
        <taxon>Actinomycetota</taxon>
        <taxon>Actinomycetes</taxon>
        <taxon>Pseudonocardiales</taxon>
        <taxon>Pseudonocardiaceae</taxon>
        <taxon>Amycolatopsis</taxon>
        <taxon>Amycolatopsis methanolica group</taxon>
    </lineage>
</organism>
<gene>
    <name evidence="7" type="ORF">EDD35_5770</name>
</gene>
<reference evidence="7 8" key="1">
    <citation type="submission" date="2018-11" db="EMBL/GenBank/DDBJ databases">
        <title>Sequencing the genomes of 1000 actinobacteria strains.</title>
        <authorList>
            <person name="Klenk H.-P."/>
        </authorList>
    </citation>
    <scope>NUCLEOTIDE SEQUENCE [LARGE SCALE GENOMIC DNA]</scope>
    <source>
        <strain evidence="7 8">DSM 44348</strain>
    </source>
</reference>
<dbReference type="GO" id="GO:0015645">
    <property type="term" value="F:fatty acid ligase activity"/>
    <property type="evidence" value="ECO:0007669"/>
    <property type="project" value="TreeGrafter"/>
</dbReference>
<dbReference type="InterPro" id="IPR051087">
    <property type="entry name" value="Mitochondrial_ACSM"/>
</dbReference>
<evidence type="ECO:0000259" key="6">
    <source>
        <dbReference type="Pfam" id="PF13193"/>
    </source>
</evidence>
<dbReference type="Pfam" id="PF13193">
    <property type="entry name" value="AMP-binding_C"/>
    <property type="match status" value="1"/>
</dbReference>
<feature type="domain" description="AMP-dependent synthetase/ligase" evidence="5">
    <location>
        <begin position="29"/>
        <end position="391"/>
    </location>
</feature>
<proteinExistence type="inferred from homology"/>
<dbReference type="GO" id="GO:0006637">
    <property type="term" value="P:acyl-CoA metabolic process"/>
    <property type="evidence" value="ECO:0007669"/>
    <property type="project" value="TreeGrafter"/>
</dbReference>
<dbReference type="RefSeq" id="WP_123685641.1">
    <property type="nucleotide sequence ID" value="NZ_RKHY01000001.1"/>
</dbReference>
<dbReference type="AlphaFoldDB" id="A0A3N2H4H7"/>
<evidence type="ECO:0000313" key="8">
    <source>
        <dbReference type="Proteomes" id="UP000274843"/>
    </source>
</evidence>
<evidence type="ECO:0000256" key="2">
    <source>
        <dbReference type="ARBA" id="ARBA00022598"/>
    </source>
</evidence>
<evidence type="ECO:0000313" key="7">
    <source>
        <dbReference type="EMBL" id="ROS43359.1"/>
    </source>
</evidence>
<accession>A0A3N2H4H7</accession>
<keyword evidence="8" id="KW-1185">Reference proteome</keyword>
<evidence type="ECO:0000256" key="1">
    <source>
        <dbReference type="ARBA" id="ARBA00006432"/>
    </source>
</evidence>
<keyword evidence="3" id="KW-0547">Nucleotide-binding</keyword>
<evidence type="ECO:0000256" key="4">
    <source>
        <dbReference type="ARBA" id="ARBA00022840"/>
    </source>
</evidence>
<dbReference type="Gene3D" id="3.30.300.30">
    <property type="match status" value="1"/>
</dbReference>
<dbReference type="PANTHER" id="PTHR43605:SF10">
    <property type="entry name" value="ACYL-COA SYNTHETASE MEDIUM CHAIN FAMILY MEMBER 3"/>
    <property type="match status" value="1"/>
</dbReference>
<keyword evidence="2" id="KW-0436">Ligase</keyword>
<dbReference type="GeneID" id="301847051"/>
<evidence type="ECO:0000259" key="5">
    <source>
        <dbReference type="Pfam" id="PF00501"/>
    </source>
</evidence>
<keyword evidence="4" id="KW-0067">ATP-binding</keyword>
<dbReference type="Gene3D" id="3.40.50.12780">
    <property type="entry name" value="N-terminal domain of ligase-like"/>
    <property type="match status" value="1"/>
</dbReference>
<sequence>MTILAAQPHVKALLDQYDVPSASATELLCARHPRKHTAFTFVNAELSASSISYGELLDSAERLAAAFAELGIGPGDRVATLMGKTRDFVVTLMAIWHLGAVHVPLFTAFGPPQIALRLNGSRAKAVVCDAANLPKLKPSGDLSAGGGRTTIVSGVAPTSPGEVALDALMASSASPSQPARLGGDAPLVQLYTSGTTGAPKGVLVPIRALAAFHAYLQFGLDVVPGDVYWNAADPGWAYGLYYGVLAPLATGVPALMVTAGFSPELTWSVLARYGVTNFAAAPTVYRALRAGTDRQPQGVRLRCASSAGEPLTPEVNEWAVEALGVAVHDHYGQTETGMLVNNHHHPSLRSSLKPGSMGRPMPGWSVRVLRDVEQAVAAAPGEPGVLAVDTAGSPLAWFTGYVDDPARSREKFSADRRWYLTGDLASVDEAGRFHFSSREDDVIIMAGYRIGPFEVESVIARHPDVAECAVVAAPDDIRGEVLEAYVVTRTAVDSRQLEAEVQRLVKTEFAAHAYPRAVHVVDHLPKTPSGKVQRFALRQQRNAASG</sequence>
<name>A0A3N2H4H7_9PSEU</name>
<dbReference type="Pfam" id="PF00501">
    <property type="entry name" value="AMP-binding"/>
    <property type="match status" value="1"/>
</dbReference>
<dbReference type="GO" id="GO:0005524">
    <property type="term" value="F:ATP binding"/>
    <property type="evidence" value="ECO:0007669"/>
    <property type="project" value="UniProtKB-KW"/>
</dbReference>
<dbReference type="PANTHER" id="PTHR43605">
    <property type="entry name" value="ACYL-COENZYME A SYNTHETASE"/>
    <property type="match status" value="1"/>
</dbReference>
<dbReference type="InterPro" id="IPR025110">
    <property type="entry name" value="AMP-bd_C"/>
</dbReference>
<comment type="caution">
    <text evidence="7">The sequence shown here is derived from an EMBL/GenBank/DDBJ whole genome shotgun (WGS) entry which is preliminary data.</text>
</comment>
<protein>
    <submittedName>
        <fullName evidence="7">Acetyl-CoA synthetase</fullName>
    </submittedName>
</protein>
<dbReference type="Proteomes" id="UP000274843">
    <property type="component" value="Unassembled WGS sequence"/>
</dbReference>
<dbReference type="InterPro" id="IPR000873">
    <property type="entry name" value="AMP-dep_synth/lig_dom"/>
</dbReference>
<dbReference type="GO" id="GO:0006633">
    <property type="term" value="P:fatty acid biosynthetic process"/>
    <property type="evidence" value="ECO:0007669"/>
    <property type="project" value="TreeGrafter"/>
</dbReference>